<name>A0A9W9YJK0_9CNID</name>
<gene>
    <name evidence="1" type="ORF">OS493_031106</name>
</gene>
<evidence type="ECO:0000313" key="1">
    <source>
        <dbReference type="EMBL" id="KAJ7353961.1"/>
    </source>
</evidence>
<accession>A0A9W9YJK0</accession>
<dbReference type="Proteomes" id="UP001163046">
    <property type="component" value="Unassembled WGS sequence"/>
</dbReference>
<organism evidence="1 2">
    <name type="scientific">Desmophyllum pertusum</name>
    <dbReference type="NCBI Taxonomy" id="174260"/>
    <lineage>
        <taxon>Eukaryota</taxon>
        <taxon>Metazoa</taxon>
        <taxon>Cnidaria</taxon>
        <taxon>Anthozoa</taxon>
        <taxon>Hexacorallia</taxon>
        <taxon>Scleractinia</taxon>
        <taxon>Caryophylliina</taxon>
        <taxon>Caryophylliidae</taxon>
        <taxon>Desmophyllum</taxon>
    </lineage>
</organism>
<dbReference type="AlphaFoldDB" id="A0A9W9YJK0"/>
<evidence type="ECO:0000313" key="2">
    <source>
        <dbReference type="Proteomes" id="UP001163046"/>
    </source>
</evidence>
<sequence>AFFLSVEKEIEIPPKSLSPSTNVLCKKPNTKRGEVGFARLIFARSTLGSEILGYLEWSVIQPSVQLFNSKR</sequence>
<comment type="caution">
    <text evidence="1">The sequence shown here is derived from an EMBL/GenBank/DDBJ whole genome shotgun (WGS) entry which is preliminary data.</text>
</comment>
<proteinExistence type="predicted"/>
<keyword evidence="2" id="KW-1185">Reference proteome</keyword>
<dbReference type="EMBL" id="MU827336">
    <property type="protein sequence ID" value="KAJ7353961.1"/>
    <property type="molecule type" value="Genomic_DNA"/>
</dbReference>
<reference evidence="1" key="1">
    <citation type="submission" date="2023-01" db="EMBL/GenBank/DDBJ databases">
        <title>Genome assembly of the deep-sea coral Lophelia pertusa.</title>
        <authorList>
            <person name="Herrera S."/>
            <person name="Cordes E."/>
        </authorList>
    </citation>
    <scope>NUCLEOTIDE SEQUENCE</scope>
    <source>
        <strain evidence="1">USNM1676648</strain>
        <tissue evidence="1">Polyp</tissue>
    </source>
</reference>
<feature type="non-terminal residue" evidence="1">
    <location>
        <position position="1"/>
    </location>
</feature>
<protein>
    <submittedName>
        <fullName evidence="1">Uncharacterized protein</fullName>
    </submittedName>
</protein>